<evidence type="ECO:0000313" key="4">
    <source>
        <dbReference type="EMBL" id="SDJ19963.1"/>
    </source>
</evidence>
<feature type="transmembrane region" description="Helical" evidence="2">
    <location>
        <begin position="179"/>
        <end position="199"/>
    </location>
</feature>
<evidence type="ECO:0000256" key="1">
    <source>
        <dbReference type="SAM" id="MobiDB-lite"/>
    </source>
</evidence>
<name>A0A1G8RSR7_9EURY</name>
<dbReference type="AlphaFoldDB" id="A0A1G8RSR7"/>
<feature type="region of interest" description="Disordered" evidence="1">
    <location>
        <begin position="201"/>
        <end position="230"/>
    </location>
</feature>
<keyword evidence="2" id="KW-1133">Transmembrane helix</keyword>
<feature type="transmembrane region" description="Helical" evidence="2">
    <location>
        <begin position="137"/>
        <end position="159"/>
    </location>
</feature>
<dbReference type="EMBL" id="FNFC01000001">
    <property type="protein sequence ID" value="SDJ19963.1"/>
    <property type="molecule type" value="Genomic_DNA"/>
</dbReference>
<evidence type="ECO:0000259" key="3">
    <source>
        <dbReference type="Pfam" id="PF25933"/>
    </source>
</evidence>
<dbReference type="STRING" id="890420.SAMN05216226_10197"/>
<evidence type="ECO:0000313" key="5">
    <source>
        <dbReference type="Proteomes" id="UP000198856"/>
    </source>
</evidence>
<feature type="domain" description="DUF7978" evidence="3">
    <location>
        <begin position="8"/>
        <end position="195"/>
    </location>
</feature>
<proteinExistence type="predicted"/>
<dbReference type="Proteomes" id="UP000198856">
    <property type="component" value="Unassembled WGS sequence"/>
</dbReference>
<keyword evidence="2" id="KW-0812">Transmembrane</keyword>
<reference evidence="4 5" key="1">
    <citation type="submission" date="2016-10" db="EMBL/GenBank/DDBJ databases">
        <authorList>
            <person name="de Groot N.N."/>
        </authorList>
    </citation>
    <scope>NUCLEOTIDE SEQUENCE [LARGE SCALE GENOMIC DNA]</scope>
    <source>
        <strain evidence="4 5">IBRC-M10015</strain>
    </source>
</reference>
<dbReference type="Pfam" id="PF25933">
    <property type="entry name" value="DUF7978"/>
    <property type="match status" value="1"/>
</dbReference>
<keyword evidence="2" id="KW-0472">Membrane</keyword>
<feature type="transmembrane region" description="Helical" evidence="2">
    <location>
        <begin position="12"/>
        <end position="32"/>
    </location>
</feature>
<protein>
    <recommendedName>
        <fullName evidence="3">DUF7978 domain-containing protein</fullName>
    </recommendedName>
</protein>
<dbReference type="InterPro" id="IPR058284">
    <property type="entry name" value="DUF7978"/>
</dbReference>
<evidence type="ECO:0000256" key="2">
    <source>
        <dbReference type="SAM" id="Phobius"/>
    </source>
</evidence>
<keyword evidence="5" id="KW-1185">Reference proteome</keyword>
<feature type="transmembrane region" description="Helical" evidence="2">
    <location>
        <begin position="107"/>
        <end position="125"/>
    </location>
</feature>
<sequence length="458" mass="48456">MARLEKFGTPALVGPVVGAVTFVVGFLLTYGVSVLNGGTTTNGAGWTYYQAHFVNIETEAVGGSEWAGVFGGQQFNYLLQQVQGSVVDAGQLVTPSEMFTSTVIPPAVYLGIPIAVLLLAGFSLARVSDAETPLQAVLATSTIAVGTTVAAAAGTVLFAEGTELLVRPARLDGILLVGLFYPLVVCPVGGVIATMTPALETVSQPTSKQAQERDQSAGDTGATRPETHLNRRSVLAGAGTIALGTAVGSAGAANTESGSPEAVAREFVTALDAGDRTAVNRTIADDSELDEWAPREFNWVGAFEIAFVDFRTVNHAGRGVTGAVTMTIGGNRETLRYRFRENSAGDWKLWEAVDGLRSSPSAVAREFVTALDADDRTAVNQTIADDGELDEWTGDEFDWVGAFEIDFLDFQTVRADDRGVVGEIDMAVAGNEGSLKYRFRQNSAGDWKLWEAVDGLRD</sequence>
<accession>A0A1G8RSR7</accession>
<gene>
    <name evidence="4" type="ORF">SAMN05216226_10197</name>
</gene>
<organism evidence="4 5">
    <name type="scientific">Halovenus aranensis</name>
    <dbReference type="NCBI Taxonomy" id="890420"/>
    <lineage>
        <taxon>Archaea</taxon>
        <taxon>Methanobacteriati</taxon>
        <taxon>Methanobacteriota</taxon>
        <taxon>Stenosarchaea group</taxon>
        <taxon>Halobacteria</taxon>
        <taxon>Halobacteriales</taxon>
        <taxon>Haloarculaceae</taxon>
        <taxon>Halovenus</taxon>
    </lineage>
</organism>
<dbReference type="OrthoDB" id="385811at2157"/>
<dbReference type="RefSeq" id="WP_092698317.1">
    <property type="nucleotide sequence ID" value="NZ_FNFC01000001.1"/>
</dbReference>